<organism evidence="5 6">
    <name type="scientific">Rotaria socialis</name>
    <dbReference type="NCBI Taxonomy" id="392032"/>
    <lineage>
        <taxon>Eukaryota</taxon>
        <taxon>Metazoa</taxon>
        <taxon>Spiralia</taxon>
        <taxon>Gnathifera</taxon>
        <taxon>Rotifera</taxon>
        <taxon>Eurotatoria</taxon>
        <taxon>Bdelloidea</taxon>
        <taxon>Philodinida</taxon>
        <taxon>Philodinidae</taxon>
        <taxon>Rotaria</taxon>
    </lineage>
</organism>
<dbReference type="Proteomes" id="UP000663848">
    <property type="component" value="Unassembled WGS sequence"/>
</dbReference>
<proteinExistence type="predicted"/>
<evidence type="ECO:0000313" key="5">
    <source>
        <dbReference type="EMBL" id="CAF4967987.1"/>
    </source>
</evidence>
<reference evidence="5" key="1">
    <citation type="submission" date="2021-02" db="EMBL/GenBank/DDBJ databases">
        <authorList>
            <person name="Nowell W R."/>
        </authorList>
    </citation>
    <scope>NUCLEOTIDE SEQUENCE</scope>
</reference>
<dbReference type="OrthoDB" id="8021277at2759"/>
<gene>
    <name evidence="5" type="ORF">QYT958_LOCUS34927</name>
    <name evidence="2" type="ORF">TIS948_LOCUS7851</name>
    <name evidence="4" type="ORF">TOA249_LOCUS30268</name>
    <name evidence="3" type="ORF">UJA718_LOCUS30280</name>
</gene>
<comment type="caution">
    <text evidence="5">The sequence shown here is derived from an EMBL/GenBank/DDBJ whole genome shotgun (WGS) entry which is preliminary data.</text>
</comment>
<dbReference type="EMBL" id="CAJOBP010012321">
    <property type="protein sequence ID" value="CAF4570260.1"/>
    <property type="molecule type" value="Genomic_DNA"/>
</dbReference>
<evidence type="ECO:0000313" key="7">
    <source>
        <dbReference type="Proteomes" id="UP000663873"/>
    </source>
</evidence>
<dbReference type="AlphaFoldDB" id="A0A821YR74"/>
<feature type="domain" description="Transposase Tc1-like" evidence="1">
    <location>
        <begin position="35"/>
        <end position="106"/>
    </location>
</feature>
<dbReference type="GO" id="GO:0006313">
    <property type="term" value="P:DNA transposition"/>
    <property type="evidence" value="ECO:0007669"/>
    <property type="project" value="InterPro"/>
</dbReference>
<dbReference type="Proteomes" id="UP000663873">
    <property type="component" value="Unassembled WGS sequence"/>
</dbReference>
<accession>A0A821YR74</accession>
<dbReference type="Pfam" id="PF01498">
    <property type="entry name" value="HTH_Tnp_Tc3_2"/>
    <property type="match status" value="1"/>
</dbReference>
<evidence type="ECO:0000259" key="1">
    <source>
        <dbReference type="Pfam" id="PF01498"/>
    </source>
</evidence>
<dbReference type="EMBL" id="CAJNXB010000967">
    <property type="protein sequence ID" value="CAF3118374.1"/>
    <property type="molecule type" value="Genomic_DNA"/>
</dbReference>
<name>A0A821YR74_9BILA</name>
<evidence type="ECO:0000313" key="3">
    <source>
        <dbReference type="EMBL" id="CAF4570260.1"/>
    </source>
</evidence>
<evidence type="ECO:0000313" key="4">
    <source>
        <dbReference type="EMBL" id="CAF4894726.1"/>
    </source>
</evidence>
<evidence type="ECO:0000313" key="2">
    <source>
        <dbReference type="EMBL" id="CAF3118374.1"/>
    </source>
</evidence>
<dbReference type="GO" id="GO:0015074">
    <property type="term" value="P:DNA integration"/>
    <property type="evidence" value="ECO:0007669"/>
    <property type="project" value="InterPro"/>
</dbReference>
<dbReference type="Proteomes" id="UP000663825">
    <property type="component" value="Unassembled WGS sequence"/>
</dbReference>
<dbReference type="InterPro" id="IPR002492">
    <property type="entry name" value="Transposase_Tc1-like"/>
</dbReference>
<dbReference type="Proteomes" id="UP000663838">
    <property type="component" value="Unassembled WGS sequence"/>
</dbReference>
<protein>
    <recommendedName>
        <fullName evidence="1">Transposase Tc1-like domain-containing protein</fullName>
    </recommendedName>
</protein>
<keyword evidence="7" id="KW-1185">Reference proteome</keyword>
<dbReference type="GO" id="GO:0003677">
    <property type="term" value="F:DNA binding"/>
    <property type="evidence" value="ECO:0007669"/>
    <property type="project" value="InterPro"/>
</dbReference>
<dbReference type="EMBL" id="CAJOBR010025747">
    <property type="protein sequence ID" value="CAF4967987.1"/>
    <property type="molecule type" value="Genomic_DNA"/>
</dbReference>
<dbReference type="EMBL" id="CAJOBS010005152">
    <property type="protein sequence ID" value="CAF4894726.1"/>
    <property type="molecule type" value="Genomic_DNA"/>
</dbReference>
<evidence type="ECO:0000313" key="6">
    <source>
        <dbReference type="Proteomes" id="UP000663848"/>
    </source>
</evidence>
<sequence length="107" mass="12677">MGRAKIPLNKKIEIKTSLEFGITQRRKKVSTPIDDRNLLRLCKKCRTKSSQILSSELILSNGKYLSARTVRRRLLDMGYKSYQAKKKTLRTLAYKKQRFLFPREHQY</sequence>